<dbReference type="PANTHER" id="PTHR11717:SF31">
    <property type="entry name" value="LOW MOLECULAR WEIGHT PROTEIN-TYROSINE-PHOSPHATASE ETP-RELATED"/>
    <property type="match status" value="1"/>
</dbReference>
<dbReference type="PANTHER" id="PTHR11717">
    <property type="entry name" value="LOW MOLECULAR WEIGHT PROTEIN TYROSINE PHOSPHATASE"/>
    <property type="match status" value="1"/>
</dbReference>
<sequence length="155" mass="16602">MADTKTILMVCTGNTCRSPMAEGFAKHLIAQHLGITSDDLPARGYDIRSAGSFAYDGAPVSPESVQALQTHNIDIAAHTSSALTPDLIDKADLIYCMTDSHRQAVLSIAPQAAHKTHRLIPDQNVSDPIGMGLTAYLKTADMILAGLKNRLSEML</sequence>
<evidence type="ECO:0000256" key="1">
    <source>
        <dbReference type="ARBA" id="ARBA00011063"/>
    </source>
</evidence>
<dbReference type="Proteomes" id="UP000317369">
    <property type="component" value="Chromosome"/>
</dbReference>
<comment type="similarity">
    <text evidence="1">Belongs to the low molecular weight phosphotyrosine protein phosphatase family.</text>
</comment>
<comment type="catalytic activity">
    <reaction evidence="5">
        <text>O-phospho-L-tyrosyl-[protein] + H2O = L-tyrosyl-[protein] + phosphate</text>
        <dbReference type="Rhea" id="RHEA:10684"/>
        <dbReference type="Rhea" id="RHEA-COMP:10136"/>
        <dbReference type="Rhea" id="RHEA-COMP:20101"/>
        <dbReference type="ChEBI" id="CHEBI:15377"/>
        <dbReference type="ChEBI" id="CHEBI:43474"/>
        <dbReference type="ChEBI" id="CHEBI:46858"/>
        <dbReference type="ChEBI" id="CHEBI:61978"/>
        <dbReference type="EC" id="3.1.3.48"/>
    </reaction>
</comment>
<dbReference type="CDD" id="cd16344">
    <property type="entry name" value="LMWPAP"/>
    <property type="match status" value="1"/>
</dbReference>
<dbReference type="EC" id="3.1.3.48" evidence="2"/>
<feature type="active site" evidence="6">
    <location>
        <position position="17"/>
    </location>
</feature>
<evidence type="ECO:0000256" key="3">
    <source>
        <dbReference type="ARBA" id="ARBA00022801"/>
    </source>
</evidence>
<keyword evidence="4" id="KW-0904">Protein phosphatase</keyword>
<keyword evidence="3 8" id="KW-0378">Hydrolase</keyword>
<dbReference type="EMBL" id="CP036425">
    <property type="protein sequence ID" value="QDU33319.1"/>
    <property type="molecule type" value="Genomic_DNA"/>
</dbReference>
<dbReference type="SUPFAM" id="SSF52788">
    <property type="entry name" value="Phosphotyrosine protein phosphatases I"/>
    <property type="match status" value="1"/>
</dbReference>
<proteinExistence type="inferred from homology"/>
<dbReference type="Pfam" id="PF01451">
    <property type="entry name" value="LMWPc"/>
    <property type="match status" value="1"/>
</dbReference>
<evidence type="ECO:0000256" key="6">
    <source>
        <dbReference type="PIRSR" id="PIRSR617867-1"/>
    </source>
</evidence>
<name>A0A517YSW4_9BACT</name>
<dbReference type="InterPro" id="IPR050438">
    <property type="entry name" value="LMW_PTPase"/>
</dbReference>
<gene>
    <name evidence="8" type="primary">ywlE</name>
    <name evidence="8" type="ORF">KS4_13650</name>
</gene>
<evidence type="ECO:0000313" key="8">
    <source>
        <dbReference type="EMBL" id="QDU33319.1"/>
    </source>
</evidence>
<feature type="active site" description="Proton donor" evidence="6">
    <location>
        <position position="127"/>
    </location>
</feature>
<feature type="domain" description="Phosphotyrosine protein phosphatase I" evidence="7">
    <location>
        <begin position="5"/>
        <end position="153"/>
    </location>
</feature>
<organism evidence="8 9">
    <name type="scientific">Poriferisphaera corsica</name>
    <dbReference type="NCBI Taxonomy" id="2528020"/>
    <lineage>
        <taxon>Bacteria</taxon>
        <taxon>Pseudomonadati</taxon>
        <taxon>Planctomycetota</taxon>
        <taxon>Phycisphaerae</taxon>
        <taxon>Phycisphaerales</taxon>
        <taxon>Phycisphaeraceae</taxon>
        <taxon>Poriferisphaera</taxon>
    </lineage>
</organism>
<dbReference type="GO" id="GO:0004725">
    <property type="term" value="F:protein tyrosine phosphatase activity"/>
    <property type="evidence" value="ECO:0007669"/>
    <property type="project" value="UniProtKB-EC"/>
</dbReference>
<dbReference type="InterPro" id="IPR036196">
    <property type="entry name" value="Ptyr_pPase_sf"/>
</dbReference>
<evidence type="ECO:0000256" key="2">
    <source>
        <dbReference type="ARBA" id="ARBA00013064"/>
    </source>
</evidence>
<accession>A0A517YSW4</accession>
<protein>
    <recommendedName>
        <fullName evidence="2">protein-tyrosine-phosphatase</fullName>
        <ecNumber evidence="2">3.1.3.48</ecNumber>
    </recommendedName>
</protein>
<evidence type="ECO:0000256" key="5">
    <source>
        <dbReference type="ARBA" id="ARBA00051722"/>
    </source>
</evidence>
<evidence type="ECO:0000259" key="7">
    <source>
        <dbReference type="SMART" id="SM00226"/>
    </source>
</evidence>
<reference evidence="8 9" key="1">
    <citation type="submission" date="2019-02" db="EMBL/GenBank/DDBJ databases">
        <title>Deep-cultivation of Planctomycetes and their phenomic and genomic characterization uncovers novel biology.</title>
        <authorList>
            <person name="Wiegand S."/>
            <person name="Jogler M."/>
            <person name="Boedeker C."/>
            <person name="Pinto D."/>
            <person name="Vollmers J."/>
            <person name="Rivas-Marin E."/>
            <person name="Kohn T."/>
            <person name="Peeters S.H."/>
            <person name="Heuer A."/>
            <person name="Rast P."/>
            <person name="Oberbeckmann S."/>
            <person name="Bunk B."/>
            <person name="Jeske O."/>
            <person name="Meyerdierks A."/>
            <person name="Storesund J.E."/>
            <person name="Kallscheuer N."/>
            <person name="Luecker S."/>
            <person name="Lage O.M."/>
            <person name="Pohl T."/>
            <person name="Merkel B.J."/>
            <person name="Hornburger P."/>
            <person name="Mueller R.-W."/>
            <person name="Bruemmer F."/>
            <person name="Labrenz M."/>
            <person name="Spormann A.M."/>
            <person name="Op den Camp H."/>
            <person name="Overmann J."/>
            <person name="Amann R."/>
            <person name="Jetten M.S.M."/>
            <person name="Mascher T."/>
            <person name="Medema M.H."/>
            <person name="Devos D.P."/>
            <person name="Kaster A.-K."/>
            <person name="Ovreas L."/>
            <person name="Rohde M."/>
            <person name="Galperin M.Y."/>
            <person name="Jogler C."/>
        </authorList>
    </citation>
    <scope>NUCLEOTIDE SEQUENCE [LARGE SCALE GENOMIC DNA]</scope>
    <source>
        <strain evidence="8 9">KS4</strain>
    </source>
</reference>
<dbReference type="SMART" id="SM00226">
    <property type="entry name" value="LMWPc"/>
    <property type="match status" value="1"/>
</dbReference>
<dbReference type="Gene3D" id="3.40.50.2300">
    <property type="match status" value="1"/>
</dbReference>
<dbReference type="KEGG" id="pcor:KS4_13650"/>
<keyword evidence="9" id="KW-1185">Reference proteome</keyword>
<dbReference type="InterPro" id="IPR017867">
    <property type="entry name" value="Tyr_phospatase_low_mol_wt"/>
</dbReference>
<feature type="active site" description="Nucleophile" evidence="6">
    <location>
        <position position="11"/>
    </location>
</feature>
<dbReference type="PRINTS" id="PR00719">
    <property type="entry name" value="LMWPTPASE"/>
</dbReference>
<evidence type="ECO:0000313" key="9">
    <source>
        <dbReference type="Proteomes" id="UP000317369"/>
    </source>
</evidence>
<dbReference type="RefSeq" id="WP_200761645.1">
    <property type="nucleotide sequence ID" value="NZ_CP036425.1"/>
</dbReference>
<evidence type="ECO:0000256" key="4">
    <source>
        <dbReference type="ARBA" id="ARBA00022912"/>
    </source>
</evidence>
<dbReference type="InterPro" id="IPR023485">
    <property type="entry name" value="Ptyr_pPase"/>
</dbReference>
<dbReference type="AlphaFoldDB" id="A0A517YSW4"/>